<dbReference type="EnsemblMetazoa" id="G34155.1">
    <property type="protein sequence ID" value="G34155.1:cds"/>
    <property type="gene ID" value="G34155"/>
</dbReference>
<organism evidence="2 3">
    <name type="scientific">Magallana gigas</name>
    <name type="common">Pacific oyster</name>
    <name type="synonym">Crassostrea gigas</name>
    <dbReference type="NCBI Taxonomy" id="29159"/>
    <lineage>
        <taxon>Eukaryota</taxon>
        <taxon>Metazoa</taxon>
        <taxon>Spiralia</taxon>
        <taxon>Lophotrochozoa</taxon>
        <taxon>Mollusca</taxon>
        <taxon>Bivalvia</taxon>
        <taxon>Autobranchia</taxon>
        <taxon>Pteriomorphia</taxon>
        <taxon>Ostreida</taxon>
        <taxon>Ostreoidea</taxon>
        <taxon>Ostreidae</taxon>
        <taxon>Magallana</taxon>
    </lineage>
</organism>
<reference evidence="2" key="1">
    <citation type="submission" date="2022-08" db="UniProtKB">
        <authorList>
            <consortium name="EnsemblMetazoa"/>
        </authorList>
    </citation>
    <scope>IDENTIFICATION</scope>
    <source>
        <strain evidence="2">05x7-T-G4-1.051#20</strain>
    </source>
</reference>
<dbReference type="Proteomes" id="UP000005408">
    <property type="component" value="Unassembled WGS sequence"/>
</dbReference>
<keyword evidence="1" id="KW-0812">Transmembrane</keyword>
<proteinExistence type="predicted"/>
<feature type="transmembrane region" description="Helical" evidence="1">
    <location>
        <begin position="393"/>
        <end position="413"/>
    </location>
</feature>
<feature type="transmembrane region" description="Helical" evidence="1">
    <location>
        <begin position="162"/>
        <end position="183"/>
    </location>
</feature>
<sequence length="431" mass="48975">MFRQKRFSAGQVCNETNADLVIVNSCPNDTITFEKRSNERQCETKPNCLGKTLVYHCVKSKDNLVEVCAPSSPIIGSCCAVFDRGVWRVIEDYSRPCTDCPFIYQSPDCFRYEYTCVKTKKTYHTTQLIYLEKTNTSFSNDEGSKHNVHDRMEHSSPNIIKIVLATTAATAIALGCLVFVFCYRRHKKGLIMKEKQNGSAYEKRCSEGVNNQPLIENGNTLHRGANTQFVVQHEADSEEITSSCYAAKIQIEERCPSTKSGWIRQATLKQCSNNVLPCQKQLTLEYHCLPNTWQNRTISVCTLPKFINGHKCAEFNLRGNSIQPLYETNCSQYIPPCPFRSSSLVAYKYQMCYIQKNSKKTDESIKIDRKNDGTQEDNSVDSVWSNLKFPWPLVVLVLFLSVGFGVHCIWTNYSANKIVLVKIALSIIIMT</sequence>
<evidence type="ECO:0000313" key="2">
    <source>
        <dbReference type="EnsemblMetazoa" id="G34155.1:cds"/>
    </source>
</evidence>
<protein>
    <submittedName>
        <fullName evidence="2">Uncharacterized protein</fullName>
    </submittedName>
</protein>
<keyword evidence="1" id="KW-0472">Membrane</keyword>
<keyword evidence="3" id="KW-1185">Reference proteome</keyword>
<name>A0A8W8MNC9_MAGGI</name>
<evidence type="ECO:0000313" key="3">
    <source>
        <dbReference type="Proteomes" id="UP000005408"/>
    </source>
</evidence>
<evidence type="ECO:0000256" key="1">
    <source>
        <dbReference type="SAM" id="Phobius"/>
    </source>
</evidence>
<dbReference type="AlphaFoldDB" id="A0A8W8MNC9"/>
<keyword evidence="1" id="KW-1133">Transmembrane helix</keyword>
<accession>A0A8W8MNC9</accession>